<comment type="caution">
    <text evidence="1">The sequence shown here is derived from an EMBL/GenBank/DDBJ whole genome shotgun (WGS) entry which is preliminary data.</text>
</comment>
<evidence type="ECO:0000313" key="1">
    <source>
        <dbReference type="EMBL" id="KAK9240821.1"/>
    </source>
</evidence>
<protein>
    <submittedName>
        <fullName evidence="1">Uncharacterized protein</fullName>
    </submittedName>
</protein>
<sequence>MRNYIQSHSSDKAAAEGAPEVVFNQNGPEAGVVAAALPSLIRSHPGIHMRNDMLNHLSNKAEENAAEVVFDQNSAEASVAATAMEKVIIPESEHLLDIRSNKIFGKGNARDEEQLCGLSRRMFYIMIVAIMLVVGVAIGAGLGVGLKVKHLHTSFQSSRANNSKHKPSSTYTSTSVPNPKPSPTYTSTSVPDASISISSVSATATPSTIASTFCIPSSNIVVNPHFENLSDWILDGNGSYTVNFEQIFWNDSSPAGVYLPILEPGQTQVNGDLGGIHQNVNLPANSIFAIRTSFQIVLRQDVYPSGPYFTFYVIFFDYSYQLQQNITIWYNTTFDGNVNGTTYTIHRTFETFSDSDLRFYFYGLSNFADLYVHTASIYNVSDNSCPSDDNGRSIAFLEST</sequence>
<dbReference type="Proteomes" id="UP001433508">
    <property type="component" value="Unassembled WGS sequence"/>
</dbReference>
<organism evidence="1 2">
    <name type="scientific">Lipomyces kononenkoae</name>
    <name type="common">Yeast</name>
    <dbReference type="NCBI Taxonomy" id="34357"/>
    <lineage>
        <taxon>Eukaryota</taxon>
        <taxon>Fungi</taxon>
        <taxon>Dikarya</taxon>
        <taxon>Ascomycota</taxon>
        <taxon>Saccharomycotina</taxon>
        <taxon>Lipomycetes</taxon>
        <taxon>Lipomycetales</taxon>
        <taxon>Lipomycetaceae</taxon>
        <taxon>Lipomyces</taxon>
    </lineage>
</organism>
<accession>A0ACC3TAV5</accession>
<keyword evidence="2" id="KW-1185">Reference proteome</keyword>
<dbReference type="EMBL" id="MU971337">
    <property type="protein sequence ID" value="KAK9240821.1"/>
    <property type="molecule type" value="Genomic_DNA"/>
</dbReference>
<gene>
    <name evidence="1" type="ORF">V1525DRAFT_393996</name>
</gene>
<evidence type="ECO:0000313" key="2">
    <source>
        <dbReference type="Proteomes" id="UP001433508"/>
    </source>
</evidence>
<reference evidence="2" key="1">
    <citation type="journal article" date="2024" name="Front. Bioeng. Biotechnol.">
        <title>Genome-scale model development and genomic sequencing of the oleaginous clade Lipomyces.</title>
        <authorList>
            <person name="Czajka J.J."/>
            <person name="Han Y."/>
            <person name="Kim J."/>
            <person name="Mondo S.J."/>
            <person name="Hofstad B.A."/>
            <person name="Robles A."/>
            <person name="Haridas S."/>
            <person name="Riley R."/>
            <person name="LaButti K."/>
            <person name="Pangilinan J."/>
            <person name="Andreopoulos W."/>
            <person name="Lipzen A."/>
            <person name="Yan J."/>
            <person name="Wang M."/>
            <person name="Ng V."/>
            <person name="Grigoriev I.V."/>
            <person name="Spatafora J.W."/>
            <person name="Magnuson J.K."/>
            <person name="Baker S.E."/>
            <person name="Pomraning K.R."/>
        </authorList>
    </citation>
    <scope>NUCLEOTIDE SEQUENCE [LARGE SCALE GENOMIC DNA]</scope>
    <source>
        <strain evidence="2">CBS 7786</strain>
    </source>
</reference>
<proteinExistence type="predicted"/>
<name>A0ACC3TAV5_LIPKO</name>